<reference evidence="1" key="1">
    <citation type="journal article" date="2021" name="Genome Biol. Evol.">
        <title>A High-Quality Reference Genome for a Parasitic Bivalve with Doubly Uniparental Inheritance (Bivalvia: Unionida).</title>
        <authorList>
            <person name="Smith C.H."/>
        </authorList>
    </citation>
    <scope>NUCLEOTIDE SEQUENCE</scope>
    <source>
        <strain evidence="1">CHS0354</strain>
    </source>
</reference>
<dbReference type="Proteomes" id="UP001195483">
    <property type="component" value="Unassembled WGS sequence"/>
</dbReference>
<proteinExistence type="predicted"/>
<comment type="caution">
    <text evidence="1">The sequence shown here is derived from an EMBL/GenBank/DDBJ whole genome shotgun (WGS) entry which is preliminary data.</text>
</comment>
<dbReference type="EMBL" id="JAEAOA010002123">
    <property type="protein sequence ID" value="KAK3598946.1"/>
    <property type="molecule type" value="Genomic_DNA"/>
</dbReference>
<name>A0AAE0SVZ7_9BIVA</name>
<organism evidence="1 2">
    <name type="scientific">Potamilus streckersoni</name>
    <dbReference type="NCBI Taxonomy" id="2493646"/>
    <lineage>
        <taxon>Eukaryota</taxon>
        <taxon>Metazoa</taxon>
        <taxon>Spiralia</taxon>
        <taxon>Lophotrochozoa</taxon>
        <taxon>Mollusca</taxon>
        <taxon>Bivalvia</taxon>
        <taxon>Autobranchia</taxon>
        <taxon>Heteroconchia</taxon>
        <taxon>Palaeoheterodonta</taxon>
        <taxon>Unionida</taxon>
        <taxon>Unionoidea</taxon>
        <taxon>Unionidae</taxon>
        <taxon>Ambleminae</taxon>
        <taxon>Lampsilini</taxon>
        <taxon>Potamilus</taxon>
    </lineage>
</organism>
<reference evidence="1" key="3">
    <citation type="submission" date="2023-05" db="EMBL/GenBank/DDBJ databases">
        <authorList>
            <person name="Smith C.H."/>
        </authorList>
    </citation>
    <scope>NUCLEOTIDE SEQUENCE</scope>
    <source>
        <strain evidence="1">CHS0354</strain>
        <tissue evidence="1">Mantle</tissue>
    </source>
</reference>
<keyword evidence="2" id="KW-1185">Reference proteome</keyword>
<evidence type="ECO:0000313" key="1">
    <source>
        <dbReference type="EMBL" id="KAK3598946.1"/>
    </source>
</evidence>
<protein>
    <submittedName>
        <fullName evidence="1">Uncharacterized protein</fullName>
    </submittedName>
</protein>
<sequence length="65" mass="7222">MAMRINGVIQQIETTGIIAASTNIIIMRVHLAMETRIVVVEVSELSKDEHVYPLIHVAFTETSNS</sequence>
<evidence type="ECO:0000313" key="2">
    <source>
        <dbReference type="Proteomes" id="UP001195483"/>
    </source>
</evidence>
<gene>
    <name evidence="1" type="ORF">CHS0354_036263</name>
</gene>
<accession>A0AAE0SVZ7</accession>
<reference evidence="1" key="2">
    <citation type="journal article" date="2021" name="Genome Biol. Evol.">
        <title>Developing a high-quality reference genome for a parasitic bivalve with doubly uniparental inheritance (Bivalvia: Unionida).</title>
        <authorList>
            <person name="Smith C.H."/>
        </authorList>
    </citation>
    <scope>NUCLEOTIDE SEQUENCE</scope>
    <source>
        <strain evidence="1">CHS0354</strain>
        <tissue evidence="1">Mantle</tissue>
    </source>
</reference>
<dbReference type="AlphaFoldDB" id="A0AAE0SVZ7"/>